<organism evidence="2 3">
    <name type="scientific">Chitinasiproducens palmae</name>
    <dbReference type="NCBI Taxonomy" id="1770053"/>
    <lineage>
        <taxon>Bacteria</taxon>
        <taxon>Pseudomonadati</taxon>
        <taxon>Pseudomonadota</taxon>
        <taxon>Betaproteobacteria</taxon>
        <taxon>Burkholderiales</taxon>
        <taxon>Burkholderiaceae</taxon>
        <taxon>Chitinasiproducens</taxon>
    </lineage>
</organism>
<feature type="region of interest" description="Disordered" evidence="1">
    <location>
        <begin position="54"/>
        <end position="92"/>
    </location>
</feature>
<gene>
    <name evidence="2" type="ORF">SAMN05216551_107138</name>
</gene>
<name>A0A1H2PQV2_9BURK</name>
<dbReference type="OrthoDB" id="8695161at2"/>
<feature type="compositionally biased region" description="Low complexity" evidence="1">
    <location>
        <begin position="63"/>
        <end position="75"/>
    </location>
</feature>
<dbReference type="Proteomes" id="UP000243719">
    <property type="component" value="Unassembled WGS sequence"/>
</dbReference>
<accession>A0A1H2PQV2</accession>
<keyword evidence="3" id="KW-1185">Reference proteome</keyword>
<evidence type="ECO:0008006" key="4">
    <source>
        <dbReference type="Google" id="ProtNLM"/>
    </source>
</evidence>
<dbReference type="EMBL" id="FNLO01000007">
    <property type="protein sequence ID" value="SDV49187.1"/>
    <property type="molecule type" value="Genomic_DNA"/>
</dbReference>
<dbReference type="AlphaFoldDB" id="A0A1H2PQV2"/>
<protein>
    <recommendedName>
        <fullName evidence="4">Phage protein</fullName>
    </recommendedName>
</protein>
<dbReference type="InterPro" id="IPR038996">
    <property type="entry name" value="Gp14"/>
</dbReference>
<dbReference type="STRING" id="1770053.SAMN05216551_107138"/>
<evidence type="ECO:0000256" key="1">
    <source>
        <dbReference type="SAM" id="MobiDB-lite"/>
    </source>
</evidence>
<feature type="compositionally biased region" description="Polar residues" evidence="1">
    <location>
        <begin position="82"/>
        <end position="92"/>
    </location>
</feature>
<proteinExistence type="predicted"/>
<evidence type="ECO:0000313" key="2">
    <source>
        <dbReference type="EMBL" id="SDV49187.1"/>
    </source>
</evidence>
<reference evidence="3" key="1">
    <citation type="submission" date="2016-09" db="EMBL/GenBank/DDBJ databases">
        <authorList>
            <person name="Varghese N."/>
            <person name="Submissions S."/>
        </authorList>
    </citation>
    <scope>NUCLEOTIDE SEQUENCE [LARGE SCALE GENOMIC DNA]</scope>
    <source>
        <strain evidence="3">JS23</strain>
    </source>
</reference>
<dbReference type="Pfam" id="PF24072">
    <property type="entry name" value="T7_gp14"/>
    <property type="match status" value="1"/>
</dbReference>
<dbReference type="RefSeq" id="WP_091908937.1">
    <property type="nucleotide sequence ID" value="NZ_FNLO01000007.1"/>
</dbReference>
<sequence>MDPGTLAITSAVVGGAGSLINGYTNSRNAANQATAAEYNANLADRNAGIAYQQGVAREEQQRRQSAQQLGAQRAAVSESGFDPSSGSALDVQVQSTGSAELDALQTRYQGILQANSYEEQARQSRMQAAQYRSNAKTALIGGVIGAGTSALMGYSSFARLGAAGGVGATSGYASRSLMYGFGG</sequence>
<evidence type="ECO:0000313" key="3">
    <source>
        <dbReference type="Proteomes" id="UP000243719"/>
    </source>
</evidence>